<dbReference type="Proteomes" id="UP000658613">
    <property type="component" value="Unassembled WGS sequence"/>
</dbReference>
<dbReference type="RefSeq" id="WP_196823883.1">
    <property type="nucleotide sequence ID" value="NZ_CP046980.1"/>
</dbReference>
<gene>
    <name evidence="11" type="ORF">IW254_000260</name>
</gene>
<feature type="transmembrane region" description="Helical" evidence="9">
    <location>
        <begin position="207"/>
        <end position="224"/>
    </location>
</feature>
<feature type="transmembrane region" description="Helical" evidence="9">
    <location>
        <begin position="307"/>
        <end position="324"/>
    </location>
</feature>
<keyword evidence="4 9" id="KW-0812">Transmembrane</keyword>
<feature type="transmembrane region" description="Helical" evidence="9">
    <location>
        <begin position="37"/>
        <end position="59"/>
    </location>
</feature>
<feature type="compositionally biased region" description="Basic and acidic residues" evidence="8">
    <location>
        <begin position="422"/>
        <end position="431"/>
    </location>
</feature>
<evidence type="ECO:0000256" key="1">
    <source>
        <dbReference type="ARBA" id="ARBA00004651"/>
    </source>
</evidence>
<feature type="transmembrane region" description="Helical" evidence="9">
    <location>
        <begin position="172"/>
        <end position="192"/>
    </location>
</feature>
<proteinExistence type="predicted"/>
<keyword evidence="3" id="KW-0808">Transferase</keyword>
<dbReference type="PANTHER" id="PTHR23028:SF53">
    <property type="entry name" value="ACYL_TRANSF_3 DOMAIN-CONTAINING PROTEIN"/>
    <property type="match status" value="1"/>
</dbReference>
<keyword evidence="7" id="KW-0012">Acyltransferase</keyword>
<dbReference type="GO" id="GO:0009103">
    <property type="term" value="P:lipopolysaccharide biosynthetic process"/>
    <property type="evidence" value="ECO:0007669"/>
    <property type="project" value="TreeGrafter"/>
</dbReference>
<reference evidence="11" key="1">
    <citation type="submission" date="2020-11" db="EMBL/GenBank/DDBJ databases">
        <title>Sequencing the genomes of 1000 actinobacteria strains.</title>
        <authorList>
            <person name="Klenk H.-P."/>
        </authorList>
    </citation>
    <scope>NUCLEOTIDE SEQUENCE</scope>
    <source>
        <strain evidence="11">DSM 45632</strain>
    </source>
</reference>
<dbReference type="Pfam" id="PF01757">
    <property type="entry name" value="Acyl_transf_3"/>
    <property type="match status" value="1"/>
</dbReference>
<dbReference type="GO" id="GO:0005886">
    <property type="term" value="C:plasma membrane"/>
    <property type="evidence" value="ECO:0007669"/>
    <property type="project" value="UniProtKB-SubCell"/>
</dbReference>
<evidence type="ECO:0000256" key="8">
    <source>
        <dbReference type="SAM" id="MobiDB-lite"/>
    </source>
</evidence>
<evidence type="ECO:0000256" key="3">
    <source>
        <dbReference type="ARBA" id="ARBA00022679"/>
    </source>
</evidence>
<keyword evidence="2" id="KW-1003">Cell membrane</keyword>
<name>A0A931GVJ1_9CORY</name>
<evidence type="ECO:0000256" key="7">
    <source>
        <dbReference type="ARBA" id="ARBA00023315"/>
    </source>
</evidence>
<keyword evidence="5 9" id="KW-1133">Transmembrane helix</keyword>
<dbReference type="SUPFAM" id="SSF52266">
    <property type="entry name" value="SGNH hydrolase"/>
    <property type="match status" value="1"/>
</dbReference>
<feature type="transmembrane region" description="Helical" evidence="9">
    <location>
        <begin position="374"/>
        <end position="397"/>
    </location>
</feature>
<feature type="domain" description="Acyltransferase 3" evidence="10">
    <location>
        <begin position="13"/>
        <end position="346"/>
    </location>
</feature>
<evidence type="ECO:0000256" key="5">
    <source>
        <dbReference type="ARBA" id="ARBA00022989"/>
    </source>
</evidence>
<feature type="transmembrane region" description="Helical" evidence="9">
    <location>
        <begin position="263"/>
        <end position="283"/>
    </location>
</feature>
<feature type="transmembrane region" description="Helical" evidence="9">
    <location>
        <begin position="330"/>
        <end position="351"/>
    </location>
</feature>
<dbReference type="GO" id="GO:0016747">
    <property type="term" value="F:acyltransferase activity, transferring groups other than amino-acyl groups"/>
    <property type="evidence" value="ECO:0007669"/>
    <property type="project" value="InterPro"/>
</dbReference>
<dbReference type="AlphaFoldDB" id="A0A931GVJ1"/>
<dbReference type="InterPro" id="IPR002656">
    <property type="entry name" value="Acyl_transf_3_dom"/>
</dbReference>
<sequence length="675" mass="73648">MPKPVGHPGRYVPGLDGLRTIAVLLVVGYHMNLPGFAGGLLGVGVFFTLSGYLITANLARSYFDRGDLNLGQFWVRRFRRLMPVMVVTVVVVTILCLIFEPSAMGKRGPEALSSLFYVNNWHTIIQGDSYFNRFAGLGPLDHMWSLSIEEQFYLLWPVVLTALFFLLRRPWAVTVATTVLALVSFAWMSYLVEPGMDQTRVYEGTDTRAGGLLLGAALAIWFGYRRSRGKPVVAPEWAAGLLGACGLIVILTMAVRVERNDLFLYHSGFLILSLATVLVIVAVSNQRSIWAAALGCLPMRWIGERSYGIYLWHLPFIYFLPTAWITNHRWWSALFVTLASTALAAVSWTLFEDPIRRNGFFAHMRKALPAKERFAPLTTGAIIALLGLVSIGAAPLVGGHTAPANQKGQAMELPEGTGGGRVTRDQPKDTADTAGSTSQWGKQPADTLMMCEEVVHVGDSTSLGMFNPELLPAGAPVASDRYLDKGAGAVQTSVFGARATNLGFSTPDGQVYPSAIESATELKNRGVPEDTCWVIATGVNDAANVDAAGGGPDMIADMEKNIRKMLDILDGDRVMWPTAATGTPSDMYYANENMKVFNDTLRRVAKDYPNLVIFDWASEARAHLDWYLEGDEVHYNAIGNDQRGIRFAAALAKAFPRGVDESTRPRGAVVSSGVN</sequence>
<feature type="transmembrane region" description="Helical" evidence="9">
    <location>
        <begin position="151"/>
        <end position="167"/>
    </location>
</feature>
<evidence type="ECO:0000256" key="2">
    <source>
        <dbReference type="ARBA" id="ARBA00022475"/>
    </source>
</evidence>
<dbReference type="InterPro" id="IPR036514">
    <property type="entry name" value="SGNH_hydro_sf"/>
</dbReference>
<feature type="region of interest" description="Disordered" evidence="8">
    <location>
        <begin position="403"/>
        <end position="443"/>
    </location>
</feature>
<evidence type="ECO:0000256" key="4">
    <source>
        <dbReference type="ARBA" id="ARBA00022692"/>
    </source>
</evidence>
<evidence type="ECO:0000313" key="12">
    <source>
        <dbReference type="Proteomes" id="UP000658613"/>
    </source>
</evidence>
<dbReference type="InterPro" id="IPR050879">
    <property type="entry name" value="Acyltransferase_3"/>
</dbReference>
<keyword evidence="6 9" id="KW-0472">Membrane</keyword>
<evidence type="ECO:0000256" key="6">
    <source>
        <dbReference type="ARBA" id="ARBA00023136"/>
    </source>
</evidence>
<evidence type="ECO:0000313" key="11">
    <source>
        <dbReference type="EMBL" id="MBG6121291.1"/>
    </source>
</evidence>
<comment type="caution">
    <text evidence="11">The sequence shown here is derived from an EMBL/GenBank/DDBJ whole genome shotgun (WGS) entry which is preliminary data.</text>
</comment>
<protein>
    <submittedName>
        <fullName evidence="11">Peptidoglycan/LPS O-acetylase OafA/YrhL</fullName>
    </submittedName>
</protein>
<organism evidence="11 12">
    <name type="scientific">Corynebacterium aquatimens</name>
    <dbReference type="NCBI Taxonomy" id="1190508"/>
    <lineage>
        <taxon>Bacteria</taxon>
        <taxon>Bacillati</taxon>
        <taxon>Actinomycetota</taxon>
        <taxon>Actinomycetes</taxon>
        <taxon>Mycobacteriales</taxon>
        <taxon>Corynebacteriaceae</taxon>
        <taxon>Corynebacterium</taxon>
    </lineage>
</organism>
<comment type="subcellular location">
    <subcellularLocation>
        <location evidence="1">Cell membrane</location>
        <topology evidence="1">Multi-pass membrane protein</topology>
    </subcellularLocation>
</comment>
<evidence type="ECO:0000259" key="10">
    <source>
        <dbReference type="Pfam" id="PF01757"/>
    </source>
</evidence>
<dbReference type="PANTHER" id="PTHR23028">
    <property type="entry name" value="ACETYLTRANSFERASE"/>
    <property type="match status" value="1"/>
</dbReference>
<feature type="transmembrane region" description="Helical" evidence="9">
    <location>
        <begin position="80"/>
        <end position="100"/>
    </location>
</feature>
<accession>A0A931GVJ1</accession>
<keyword evidence="12" id="KW-1185">Reference proteome</keyword>
<dbReference type="Gene3D" id="3.40.50.1110">
    <property type="entry name" value="SGNH hydrolase"/>
    <property type="match status" value="1"/>
</dbReference>
<evidence type="ECO:0000256" key="9">
    <source>
        <dbReference type="SAM" id="Phobius"/>
    </source>
</evidence>
<dbReference type="EMBL" id="JADOUE010000001">
    <property type="protein sequence ID" value="MBG6121291.1"/>
    <property type="molecule type" value="Genomic_DNA"/>
</dbReference>
<feature type="transmembrane region" description="Helical" evidence="9">
    <location>
        <begin position="236"/>
        <end position="257"/>
    </location>
</feature>